<keyword evidence="13" id="KW-0325">Glycoprotein</keyword>
<evidence type="ECO:0000256" key="11">
    <source>
        <dbReference type="ARBA" id="ARBA00023157"/>
    </source>
</evidence>
<name>A0A0N5CPT4_THECL</name>
<keyword evidence="10" id="KW-0472">Membrane</keyword>
<dbReference type="Proteomes" id="UP000276776">
    <property type="component" value="Unassembled WGS sequence"/>
</dbReference>
<evidence type="ECO:0000256" key="1">
    <source>
        <dbReference type="ARBA" id="ARBA00004251"/>
    </source>
</evidence>
<proteinExistence type="inferred from homology"/>
<keyword evidence="4" id="KW-1003">Cell membrane</keyword>
<dbReference type="InterPro" id="IPR000421">
    <property type="entry name" value="FA58C"/>
</dbReference>
<keyword evidence="6" id="KW-0732">Signal</keyword>
<dbReference type="SUPFAM" id="SSF49785">
    <property type="entry name" value="Galactose-binding domain-like"/>
    <property type="match status" value="1"/>
</dbReference>
<dbReference type="PROSITE" id="PS50022">
    <property type="entry name" value="FA58C_3"/>
    <property type="match status" value="1"/>
</dbReference>
<comment type="similarity">
    <text evidence="14">Belongs to the protein kinase superfamily. Tyr protein kinase family. Insulin receptor subfamily.</text>
</comment>
<dbReference type="AlphaFoldDB" id="A0A0N5CPT4"/>
<dbReference type="GO" id="GO:0030424">
    <property type="term" value="C:axon"/>
    <property type="evidence" value="ECO:0007669"/>
    <property type="project" value="UniProtKB-SubCell"/>
</dbReference>
<evidence type="ECO:0000259" key="15">
    <source>
        <dbReference type="PROSITE" id="PS50022"/>
    </source>
</evidence>
<dbReference type="PROSITE" id="PS01285">
    <property type="entry name" value="FA58C_1"/>
    <property type="match status" value="1"/>
</dbReference>
<dbReference type="FunFam" id="2.60.120.260:FF:000007">
    <property type="entry name" value="Discoidin domain receptor tyrosine kinase 1"/>
    <property type="match status" value="1"/>
</dbReference>
<dbReference type="PANTHER" id="PTHR24543">
    <property type="entry name" value="MULTICOPPER OXIDASE-RELATED"/>
    <property type="match status" value="1"/>
</dbReference>
<evidence type="ECO:0000256" key="8">
    <source>
        <dbReference type="ARBA" id="ARBA00022840"/>
    </source>
</evidence>
<sequence>MESGAIGDEQLTASSSFDVISVGPQNARIRKELASGAWCPKPQIKEGSYEFLEVDFKEVHVITGIETQGRYGNGTGREYTTHYMIEYVRMESPWIRYHNRSLIEVIDGNEETANSVRRDLDPPILASRIRIVPFSMYARTMCLRVEFYGCQYDEGLMFYSMNNDGSRLDNYDFRDKIFEKSTMFSHFTGTKKGLGLLTDGVIGVANPLENIISDDNVMPSWIGWNRLITSTITAANDIKSFLI</sequence>
<dbReference type="WBParaSite" id="TCLT_0000223401-mRNA-1">
    <property type="protein sequence ID" value="TCLT_0000223401-mRNA-1"/>
    <property type="gene ID" value="TCLT_0000223401"/>
</dbReference>
<keyword evidence="9" id="KW-1133">Transmembrane helix</keyword>
<protein>
    <submittedName>
        <fullName evidence="18">F5/8 type C domain-containing protein</fullName>
    </submittedName>
</protein>
<evidence type="ECO:0000256" key="6">
    <source>
        <dbReference type="ARBA" id="ARBA00022729"/>
    </source>
</evidence>
<dbReference type="Pfam" id="PF00754">
    <property type="entry name" value="F5_F8_type_C"/>
    <property type="match status" value="1"/>
</dbReference>
<evidence type="ECO:0000256" key="10">
    <source>
        <dbReference type="ARBA" id="ARBA00023136"/>
    </source>
</evidence>
<evidence type="ECO:0000256" key="5">
    <source>
        <dbReference type="ARBA" id="ARBA00022692"/>
    </source>
</evidence>
<comment type="subcellular location">
    <subcellularLocation>
        <location evidence="1">Cell membrane</location>
        <topology evidence="1">Single-pass type I membrane protein</topology>
    </subcellularLocation>
    <subcellularLocation>
        <location evidence="3">Cell projection</location>
        <location evidence="3">Axon</location>
    </subcellularLocation>
    <subcellularLocation>
        <location evidence="2">Perikaryon</location>
    </subcellularLocation>
</comment>
<dbReference type="GO" id="GO:0005524">
    <property type="term" value="F:ATP binding"/>
    <property type="evidence" value="ECO:0007669"/>
    <property type="project" value="UniProtKB-KW"/>
</dbReference>
<evidence type="ECO:0000256" key="14">
    <source>
        <dbReference type="ARBA" id="ARBA00061639"/>
    </source>
</evidence>
<dbReference type="OrthoDB" id="6071166at2759"/>
<evidence type="ECO:0000256" key="9">
    <source>
        <dbReference type="ARBA" id="ARBA00022989"/>
    </source>
</evidence>
<reference evidence="16 17" key="2">
    <citation type="submission" date="2018-11" db="EMBL/GenBank/DDBJ databases">
        <authorList>
            <consortium name="Pathogen Informatics"/>
        </authorList>
    </citation>
    <scope>NUCLEOTIDE SEQUENCE [LARGE SCALE GENOMIC DNA]</scope>
</reference>
<feature type="domain" description="F5/8 type C" evidence="15">
    <location>
        <begin position="1"/>
        <end position="150"/>
    </location>
</feature>
<evidence type="ECO:0000313" key="16">
    <source>
        <dbReference type="EMBL" id="VDM98077.1"/>
    </source>
</evidence>
<evidence type="ECO:0000256" key="2">
    <source>
        <dbReference type="ARBA" id="ARBA00004484"/>
    </source>
</evidence>
<dbReference type="InterPro" id="IPR008979">
    <property type="entry name" value="Galactose-bd-like_sf"/>
</dbReference>
<dbReference type="EMBL" id="UYYF01000412">
    <property type="protein sequence ID" value="VDM98077.1"/>
    <property type="molecule type" value="Genomic_DNA"/>
</dbReference>
<keyword evidence="12" id="KW-0675">Receptor</keyword>
<evidence type="ECO:0000313" key="17">
    <source>
        <dbReference type="Proteomes" id="UP000276776"/>
    </source>
</evidence>
<keyword evidence="7" id="KW-0547">Nucleotide-binding</keyword>
<organism evidence="18">
    <name type="scientific">Thelazia callipaeda</name>
    <name type="common">Oriental eyeworm</name>
    <name type="synonym">Parasitic nematode</name>
    <dbReference type="NCBI Taxonomy" id="103827"/>
    <lineage>
        <taxon>Eukaryota</taxon>
        <taxon>Metazoa</taxon>
        <taxon>Ecdysozoa</taxon>
        <taxon>Nematoda</taxon>
        <taxon>Chromadorea</taxon>
        <taxon>Rhabditida</taxon>
        <taxon>Spirurina</taxon>
        <taxon>Spiruromorpha</taxon>
        <taxon>Thelazioidea</taxon>
        <taxon>Thelaziidae</taxon>
        <taxon>Thelazia</taxon>
    </lineage>
</organism>
<keyword evidence="17" id="KW-1185">Reference proteome</keyword>
<dbReference type="STRING" id="103827.A0A0N5CPT4"/>
<gene>
    <name evidence="16" type="ORF">TCLT_LOCUS2235</name>
</gene>
<dbReference type="SMART" id="SM00231">
    <property type="entry name" value="FA58C"/>
    <property type="match status" value="1"/>
</dbReference>
<evidence type="ECO:0000256" key="12">
    <source>
        <dbReference type="ARBA" id="ARBA00023170"/>
    </source>
</evidence>
<evidence type="ECO:0000256" key="4">
    <source>
        <dbReference type="ARBA" id="ARBA00022475"/>
    </source>
</evidence>
<evidence type="ECO:0000256" key="7">
    <source>
        <dbReference type="ARBA" id="ARBA00022741"/>
    </source>
</evidence>
<dbReference type="OMA" id="CSNSEQY"/>
<dbReference type="GO" id="GO:0043204">
    <property type="term" value="C:perikaryon"/>
    <property type="evidence" value="ECO:0007669"/>
    <property type="project" value="UniProtKB-SubCell"/>
</dbReference>
<keyword evidence="5" id="KW-0812">Transmembrane</keyword>
<dbReference type="GO" id="GO:0008045">
    <property type="term" value="P:motor neuron axon guidance"/>
    <property type="evidence" value="ECO:0007669"/>
    <property type="project" value="UniProtKB-ARBA"/>
</dbReference>
<accession>A0A0N5CPT4</accession>
<dbReference type="GO" id="GO:0048680">
    <property type="term" value="P:positive regulation of axon regeneration"/>
    <property type="evidence" value="ECO:0007669"/>
    <property type="project" value="UniProtKB-ARBA"/>
</dbReference>
<keyword evidence="11" id="KW-1015">Disulfide bond</keyword>
<dbReference type="GO" id="GO:0005886">
    <property type="term" value="C:plasma membrane"/>
    <property type="evidence" value="ECO:0007669"/>
    <property type="project" value="UniProtKB-SubCell"/>
</dbReference>
<reference evidence="18" key="1">
    <citation type="submission" date="2017-02" db="UniProtKB">
        <authorList>
            <consortium name="WormBaseParasite"/>
        </authorList>
    </citation>
    <scope>IDENTIFICATION</scope>
</reference>
<evidence type="ECO:0000313" key="18">
    <source>
        <dbReference type="WBParaSite" id="TCLT_0000223401-mRNA-1"/>
    </source>
</evidence>
<dbReference type="Gene3D" id="2.60.120.260">
    <property type="entry name" value="Galactose-binding domain-like"/>
    <property type="match status" value="1"/>
</dbReference>
<evidence type="ECO:0000256" key="13">
    <source>
        <dbReference type="ARBA" id="ARBA00023180"/>
    </source>
</evidence>
<evidence type="ECO:0000256" key="3">
    <source>
        <dbReference type="ARBA" id="ARBA00004489"/>
    </source>
</evidence>
<keyword evidence="8" id="KW-0067">ATP-binding</keyword>
<dbReference type="PANTHER" id="PTHR24543:SF291">
    <property type="entry name" value="SMOKE ALARM, ISOFORM D"/>
    <property type="match status" value="1"/>
</dbReference>
<dbReference type="Gene3D" id="2.60.120.1190">
    <property type="match status" value="1"/>
</dbReference>